<evidence type="ECO:0000256" key="4">
    <source>
        <dbReference type="ARBA" id="ARBA00023136"/>
    </source>
</evidence>
<dbReference type="AlphaFoldDB" id="A0A7I7XST7"/>
<reference evidence="5" key="1">
    <citation type="journal article" date="2019" name="Emerg. Microbes Infect.">
        <title>Comprehensive subspecies identification of 175 nontuberculous mycobacteria species based on 7547 genomic profiles.</title>
        <authorList>
            <person name="Matsumoto Y."/>
            <person name="Kinjo T."/>
            <person name="Motooka D."/>
            <person name="Nabeya D."/>
            <person name="Jung N."/>
            <person name="Uechi K."/>
            <person name="Horii T."/>
            <person name="Iida T."/>
            <person name="Fujita J."/>
            <person name="Nakamura S."/>
        </authorList>
    </citation>
    <scope>NUCLEOTIDE SEQUENCE [LARGE SCALE GENOMIC DNA]</scope>
    <source>
        <strain evidence="5">JCM 13671</strain>
    </source>
</reference>
<keyword evidence="3" id="KW-1133">Transmembrane helix</keyword>
<evidence type="ECO:0000256" key="1">
    <source>
        <dbReference type="ARBA" id="ARBA00004127"/>
    </source>
</evidence>
<evidence type="ECO:0000256" key="3">
    <source>
        <dbReference type="ARBA" id="ARBA00022989"/>
    </source>
</evidence>
<organism evidence="5 6">
    <name type="scientific">Mycolicibacterium confluentis</name>
    <dbReference type="NCBI Taxonomy" id="28047"/>
    <lineage>
        <taxon>Bacteria</taxon>
        <taxon>Bacillati</taxon>
        <taxon>Actinomycetota</taxon>
        <taxon>Actinomycetes</taxon>
        <taxon>Mycobacteriales</taxon>
        <taxon>Mycobacteriaceae</taxon>
        <taxon>Mycolicibacterium</taxon>
    </lineage>
</organism>
<keyword evidence="6" id="KW-1185">Reference proteome</keyword>
<dbReference type="PANTHER" id="PTHR43847">
    <property type="entry name" value="BLL3993 PROTEIN"/>
    <property type="match status" value="1"/>
</dbReference>
<keyword evidence="2" id="KW-0812">Transmembrane</keyword>
<evidence type="ECO:0000256" key="2">
    <source>
        <dbReference type="ARBA" id="ARBA00022692"/>
    </source>
</evidence>
<dbReference type="Proteomes" id="UP000466931">
    <property type="component" value="Chromosome"/>
</dbReference>
<dbReference type="Gene3D" id="1.20.120.1630">
    <property type="match status" value="1"/>
</dbReference>
<keyword evidence="4" id="KW-0472">Membrane</keyword>
<accession>A0A7I7XST7</accession>
<dbReference type="PANTHER" id="PTHR43847:SF1">
    <property type="entry name" value="BLL3993 PROTEIN"/>
    <property type="match status" value="1"/>
</dbReference>
<sequence length="224" mass="24398">MKLALQTVASAVFGFAFFGIALFVPAGTIDYWQASVFIAVFAVSTFIPTIYLAITDPAALQRRLRAGPTAETRPAERIIMTAIVTLVVAILVLSALDHRFGWSQVPLWLTVVGDVLVAVGLTAAQGVVIANRFAGASITVESGQQLVTSGPYALVRHPMYSSVLLMMVGMPVALDSFWGLVLVPPALLLLAARIRDEERLLADELPGYRAYSRQVRYRLIPRLW</sequence>
<dbReference type="OrthoDB" id="7203053at2"/>
<evidence type="ECO:0000313" key="5">
    <source>
        <dbReference type="EMBL" id="BBZ32295.1"/>
    </source>
</evidence>
<name>A0A7I7XST7_9MYCO</name>
<reference evidence="5" key="2">
    <citation type="submission" date="2020-02" db="EMBL/GenBank/DDBJ databases">
        <authorList>
            <person name="Matsumoto Y."/>
            <person name="Motooka D."/>
            <person name="Nakamura S."/>
        </authorList>
    </citation>
    <scope>NUCLEOTIDE SEQUENCE</scope>
    <source>
        <strain evidence="5">JCM 13671</strain>
    </source>
</reference>
<evidence type="ECO:0000313" key="6">
    <source>
        <dbReference type="Proteomes" id="UP000466931"/>
    </source>
</evidence>
<dbReference type="InterPro" id="IPR007318">
    <property type="entry name" value="Phopholipid_MeTrfase"/>
</dbReference>
<dbReference type="GO" id="GO:0012505">
    <property type="term" value="C:endomembrane system"/>
    <property type="evidence" value="ECO:0007669"/>
    <property type="project" value="UniProtKB-SubCell"/>
</dbReference>
<comment type="subcellular location">
    <subcellularLocation>
        <location evidence="1">Endomembrane system</location>
        <topology evidence="1">Multi-pass membrane protein</topology>
    </subcellularLocation>
</comment>
<proteinExistence type="predicted"/>
<dbReference type="InterPro" id="IPR052527">
    <property type="entry name" value="Metal_cation-efflux_comp"/>
</dbReference>
<dbReference type="EMBL" id="AP022612">
    <property type="protein sequence ID" value="BBZ32295.1"/>
    <property type="molecule type" value="Genomic_DNA"/>
</dbReference>
<dbReference type="RefSeq" id="WP_085154015.1">
    <property type="nucleotide sequence ID" value="NZ_AP022612.1"/>
</dbReference>
<protein>
    <submittedName>
        <fullName evidence="5">Membrane protein</fullName>
    </submittedName>
</protein>
<gene>
    <name evidence="5" type="ORF">MCNF_09000</name>
</gene>
<dbReference type="Pfam" id="PF04191">
    <property type="entry name" value="PEMT"/>
    <property type="match status" value="1"/>
</dbReference>